<dbReference type="InterPro" id="IPR011050">
    <property type="entry name" value="Pectin_lyase_fold/virulence"/>
</dbReference>
<reference evidence="2 3" key="1">
    <citation type="submission" date="2019-10" db="EMBL/GenBank/DDBJ databases">
        <title>Rubrobacter sp nov SCSIO 52090 isolated from a deep-sea sediment in the South China Sea.</title>
        <authorList>
            <person name="Chen R.W."/>
        </authorList>
    </citation>
    <scope>NUCLEOTIDE SEQUENCE [LARGE SCALE GENOMIC DNA]</scope>
    <source>
        <strain evidence="2 3">SCSIO 52909</strain>
    </source>
</reference>
<evidence type="ECO:0000313" key="2">
    <source>
        <dbReference type="EMBL" id="QIN84364.1"/>
    </source>
</evidence>
<evidence type="ECO:0000259" key="1">
    <source>
        <dbReference type="Pfam" id="PF13229"/>
    </source>
</evidence>
<dbReference type="RefSeq" id="WP_166178464.1">
    <property type="nucleotide sequence ID" value="NZ_CP045119.1"/>
</dbReference>
<proteinExistence type="predicted"/>
<keyword evidence="3" id="KW-1185">Reference proteome</keyword>
<dbReference type="EMBL" id="CP045119">
    <property type="protein sequence ID" value="QIN84364.1"/>
    <property type="molecule type" value="Genomic_DNA"/>
</dbReference>
<accession>A0A6G8QCX5</accession>
<feature type="domain" description="Right handed beta helix" evidence="1">
    <location>
        <begin position="116"/>
        <end position="248"/>
    </location>
</feature>
<dbReference type="AlphaFoldDB" id="A0A6G8QCX5"/>
<dbReference type="InterPro" id="IPR039448">
    <property type="entry name" value="Beta_helix"/>
</dbReference>
<dbReference type="InterPro" id="IPR012334">
    <property type="entry name" value="Pectin_lyas_fold"/>
</dbReference>
<dbReference type="Pfam" id="PF13229">
    <property type="entry name" value="Beta_helix"/>
    <property type="match status" value="1"/>
</dbReference>
<dbReference type="Gene3D" id="2.160.20.10">
    <property type="entry name" value="Single-stranded right-handed beta-helix, Pectin lyase-like"/>
    <property type="match status" value="1"/>
</dbReference>
<dbReference type="Proteomes" id="UP000501452">
    <property type="component" value="Chromosome"/>
</dbReference>
<evidence type="ECO:0000313" key="3">
    <source>
        <dbReference type="Proteomes" id="UP000501452"/>
    </source>
</evidence>
<sequence length="340" mass="35564">MARGPLVILLAFIASSVVWWGEGTARAATDCSGVQIREGDDISLVADAHGARTTFCINDGEYPVVRSVKVQSGDRFRGVYGDGTRPIVRGAGATTIFDTFGSDSAAIIGLRVQGAIGSEACSPNCGRGIGGGGTNLYVSDAHLMHNANQGIGGVGPGLLVVNSVFDDNGYDSTFTGETAGPVSAAGIKSVNSMIIRNSVVKDNRWAGLWCDIDCTRFEVHDSTVVRNGKVGVHDEISSGAAIVEGSTIRYNGGLAAAGSRRADLIALNSKNLNVFGNTFGGKNGAALIVAFDEARFRAEPRGDGGFALRNIDFHHNRLNGDALSGCGLPDWRVHCYKNGR</sequence>
<organism evidence="2 3">
    <name type="scientific">Rubrobacter tropicus</name>
    <dbReference type="NCBI Taxonomy" id="2653851"/>
    <lineage>
        <taxon>Bacteria</taxon>
        <taxon>Bacillati</taxon>
        <taxon>Actinomycetota</taxon>
        <taxon>Rubrobacteria</taxon>
        <taxon>Rubrobacterales</taxon>
        <taxon>Rubrobacteraceae</taxon>
        <taxon>Rubrobacter</taxon>
    </lineage>
</organism>
<protein>
    <recommendedName>
        <fullName evidence="1">Right handed beta helix domain-containing protein</fullName>
    </recommendedName>
</protein>
<gene>
    <name evidence="2" type="ORF">GBA63_18245</name>
</gene>
<dbReference type="KEGG" id="rub:GBA63_18245"/>
<dbReference type="SUPFAM" id="SSF51126">
    <property type="entry name" value="Pectin lyase-like"/>
    <property type="match status" value="1"/>
</dbReference>
<name>A0A6G8QCX5_9ACTN</name>